<evidence type="ECO:0000256" key="1">
    <source>
        <dbReference type="SAM" id="Coils"/>
    </source>
</evidence>
<comment type="caution">
    <text evidence="2">The sequence shown here is derived from an EMBL/GenBank/DDBJ whole genome shotgun (WGS) entry which is preliminary data.</text>
</comment>
<dbReference type="EMBL" id="AAOH01000004">
    <property type="protein sequence ID" value="EAR28373.1"/>
    <property type="molecule type" value="Genomic_DNA"/>
</dbReference>
<evidence type="ECO:0000313" key="2">
    <source>
        <dbReference type="EMBL" id="EAR28373.1"/>
    </source>
</evidence>
<keyword evidence="1" id="KW-0175">Coiled coil</keyword>
<dbReference type="Proteomes" id="UP000006201">
    <property type="component" value="Unassembled WGS sequence"/>
</dbReference>
<evidence type="ECO:0008006" key="4">
    <source>
        <dbReference type="Google" id="ProtNLM"/>
    </source>
</evidence>
<dbReference type="HOGENOM" id="CLU_1336588_0_0_6"/>
<feature type="coiled-coil region" evidence="1">
    <location>
        <begin position="9"/>
        <end position="36"/>
    </location>
</feature>
<proteinExistence type="predicted"/>
<dbReference type="RefSeq" id="WP_009840204.1">
    <property type="nucleotide sequence ID" value="NZ_CH959301.1"/>
</dbReference>
<dbReference type="STRING" id="87626.PTD2_21197"/>
<reference evidence="2 3" key="1">
    <citation type="submission" date="2006-02" db="EMBL/GenBank/DDBJ databases">
        <authorList>
            <person name="Moran M.A."/>
            <person name="Kjelleberg S."/>
            <person name="Egan S."/>
            <person name="Saunders N."/>
            <person name="Thomas T."/>
            <person name="Ferriera S."/>
            <person name="Johnson J."/>
            <person name="Kravitz S."/>
            <person name="Halpern A."/>
            <person name="Remington K."/>
            <person name="Beeson K."/>
            <person name="Tran B."/>
            <person name="Rogers Y.-H."/>
            <person name="Friedman R."/>
            <person name="Venter J.C."/>
        </authorList>
    </citation>
    <scope>NUCLEOTIDE SEQUENCE [LARGE SCALE GENOMIC DNA]</scope>
    <source>
        <strain evidence="2 3">D2</strain>
    </source>
</reference>
<evidence type="ECO:0000313" key="3">
    <source>
        <dbReference type="Proteomes" id="UP000006201"/>
    </source>
</evidence>
<sequence length="205" mass="24324">MAYSLKATYENFDKEIQNLNRIVLRLSNEQESLERDTHIEGCFIRLVVSWECFIEEYFLRCMCKAKTRGNYEIKPHGPASKNINEAFKKINKNRKDRDKDFTDWLDAKLFQQRIDDYFRKNSRVQKSCEAPEKMFELRVIRNAIAHRSPSAMAKFEKYVKDQMAYIAAMSPSMASLLIQKRRNTHDLIFTILSNYFLLLADRLTK</sequence>
<name>A4CAG5_9GAMM</name>
<gene>
    <name evidence="2" type="ORF">PTD2_21197</name>
</gene>
<dbReference type="AlphaFoldDB" id="A4CAG5"/>
<keyword evidence="3" id="KW-1185">Reference proteome</keyword>
<organism evidence="2 3">
    <name type="scientific">Pseudoalteromonas tunicata D2</name>
    <dbReference type="NCBI Taxonomy" id="87626"/>
    <lineage>
        <taxon>Bacteria</taxon>
        <taxon>Pseudomonadati</taxon>
        <taxon>Pseudomonadota</taxon>
        <taxon>Gammaproteobacteria</taxon>
        <taxon>Alteromonadales</taxon>
        <taxon>Pseudoalteromonadaceae</taxon>
        <taxon>Pseudoalteromonas</taxon>
    </lineage>
</organism>
<protein>
    <recommendedName>
        <fullName evidence="4">RiboL-PSP-HEPN domain-containing protein</fullName>
    </recommendedName>
</protein>
<accession>A4CAG5</accession>